<sequence>QNYLWSWTAFISAGASGFFMFLYLVVHFFIYSDFSGFPSMAIWFGWSFVMSLLFAILTGTVGYFACLVFLRKVFASIKVD</sequence>
<keyword evidence="5 7" id="KW-1133">Transmembrane helix</keyword>
<organism evidence="8 9">
    <name type="scientific">Blyttiomyces helicus</name>
    <dbReference type="NCBI Taxonomy" id="388810"/>
    <lineage>
        <taxon>Eukaryota</taxon>
        <taxon>Fungi</taxon>
        <taxon>Fungi incertae sedis</taxon>
        <taxon>Chytridiomycota</taxon>
        <taxon>Chytridiomycota incertae sedis</taxon>
        <taxon>Chytridiomycetes</taxon>
        <taxon>Chytridiomycetes incertae sedis</taxon>
        <taxon>Blyttiomyces</taxon>
    </lineage>
</organism>
<dbReference type="InterPro" id="IPR004240">
    <property type="entry name" value="EMP70"/>
</dbReference>
<dbReference type="OrthoDB" id="1666796at2759"/>
<keyword evidence="3 7" id="KW-0812">Transmembrane</keyword>
<name>A0A4P9W385_9FUNG</name>
<evidence type="ECO:0000256" key="2">
    <source>
        <dbReference type="ARBA" id="ARBA00005227"/>
    </source>
</evidence>
<comment type="caution">
    <text evidence="7">Lacks conserved residue(s) required for the propagation of feature annotation.</text>
</comment>
<evidence type="ECO:0000256" key="3">
    <source>
        <dbReference type="ARBA" id="ARBA00022692"/>
    </source>
</evidence>
<keyword evidence="6 7" id="KW-0472">Membrane</keyword>
<dbReference type="AlphaFoldDB" id="A0A4P9W385"/>
<keyword evidence="4" id="KW-0732">Signal</keyword>
<comment type="subcellular location">
    <subcellularLocation>
        <location evidence="1">Membrane</location>
        <topology evidence="1">Multi-pass membrane protein</topology>
    </subcellularLocation>
</comment>
<evidence type="ECO:0000256" key="4">
    <source>
        <dbReference type="ARBA" id="ARBA00022729"/>
    </source>
</evidence>
<evidence type="ECO:0000256" key="5">
    <source>
        <dbReference type="ARBA" id="ARBA00022989"/>
    </source>
</evidence>
<dbReference type="Proteomes" id="UP000269721">
    <property type="component" value="Unassembled WGS sequence"/>
</dbReference>
<dbReference type="GO" id="GO:0005737">
    <property type="term" value="C:cytoplasm"/>
    <property type="evidence" value="ECO:0007669"/>
    <property type="project" value="UniProtKB-ARBA"/>
</dbReference>
<evidence type="ECO:0000313" key="9">
    <source>
        <dbReference type="Proteomes" id="UP000269721"/>
    </source>
</evidence>
<proteinExistence type="inferred from homology"/>
<feature type="transmembrane region" description="Helical" evidence="7">
    <location>
        <begin position="43"/>
        <end position="70"/>
    </location>
</feature>
<dbReference type="GO" id="GO:0016020">
    <property type="term" value="C:membrane"/>
    <property type="evidence" value="ECO:0007669"/>
    <property type="project" value="UniProtKB-SubCell"/>
</dbReference>
<feature type="non-terminal residue" evidence="8">
    <location>
        <position position="1"/>
    </location>
</feature>
<dbReference type="GO" id="GO:0072657">
    <property type="term" value="P:protein localization to membrane"/>
    <property type="evidence" value="ECO:0007669"/>
    <property type="project" value="TreeGrafter"/>
</dbReference>
<evidence type="ECO:0000256" key="6">
    <source>
        <dbReference type="ARBA" id="ARBA00023136"/>
    </source>
</evidence>
<evidence type="ECO:0000256" key="1">
    <source>
        <dbReference type="ARBA" id="ARBA00004141"/>
    </source>
</evidence>
<dbReference type="PANTHER" id="PTHR10766:SF111">
    <property type="entry name" value="TRANSMEMBRANE 9 SUPERFAMILY MEMBER 2"/>
    <property type="match status" value="1"/>
</dbReference>
<comment type="similarity">
    <text evidence="2 7">Belongs to the nonaspanin (TM9SF) (TC 9.A.2) family.</text>
</comment>
<evidence type="ECO:0000256" key="7">
    <source>
        <dbReference type="RuleBase" id="RU363079"/>
    </source>
</evidence>
<evidence type="ECO:0000313" key="8">
    <source>
        <dbReference type="EMBL" id="RKO85693.1"/>
    </source>
</evidence>
<reference evidence="9" key="1">
    <citation type="journal article" date="2018" name="Nat. Microbiol.">
        <title>Leveraging single-cell genomics to expand the fungal tree of life.</title>
        <authorList>
            <person name="Ahrendt S.R."/>
            <person name="Quandt C.A."/>
            <person name="Ciobanu D."/>
            <person name="Clum A."/>
            <person name="Salamov A."/>
            <person name="Andreopoulos B."/>
            <person name="Cheng J.F."/>
            <person name="Woyke T."/>
            <person name="Pelin A."/>
            <person name="Henrissat B."/>
            <person name="Reynolds N.K."/>
            <person name="Benny G.L."/>
            <person name="Smith M.E."/>
            <person name="James T.Y."/>
            <person name="Grigoriev I.V."/>
        </authorList>
    </citation>
    <scope>NUCLEOTIDE SEQUENCE [LARGE SCALE GENOMIC DNA]</scope>
</reference>
<dbReference type="GO" id="GO:0007034">
    <property type="term" value="P:vacuolar transport"/>
    <property type="evidence" value="ECO:0007669"/>
    <property type="project" value="TreeGrafter"/>
</dbReference>
<keyword evidence="9" id="KW-1185">Reference proteome</keyword>
<feature type="transmembrane region" description="Helical" evidence="7">
    <location>
        <begin position="7"/>
        <end position="31"/>
    </location>
</feature>
<gene>
    <name evidence="8" type="ORF">BDK51DRAFT_21330</name>
</gene>
<accession>A0A4P9W385</accession>
<dbReference type="EMBL" id="KZ998841">
    <property type="protein sequence ID" value="RKO85693.1"/>
    <property type="molecule type" value="Genomic_DNA"/>
</dbReference>
<protein>
    <recommendedName>
        <fullName evidence="7">Transmembrane 9 superfamily member</fullName>
    </recommendedName>
</protein>
<dbReference type="PANTHER" id="PTHR10766">
    <property type="entry name" value="TRANSMEMBRANE 9 SUPERFAMILY PROTEIN"/>
    <property type="match status" value="1"/>
</dbReference>